<evidence type="ECO:0000256" key="1">
    <source>
        <dbReference type="ARBA" id="ARBA00022676"/>
    </source>
</evidence>
<evidence type="ECO:0000256" key="4">
    <source>
        <dbReference type="ARBA" id="ARBA00024346"/>
    </source>
</evidence>
<dbReference type="InterPro" id="IPR016633">
    <property type="entry name" value="EarP"/>
</dbReference>
<organism evidence="8 9">
    <name type="scientific">Succinatimonas hippei (strain DSM 22608 / JCM 16073 / KCTC 15190 / YIT 12066)</name>
    <dbReference type="NCBI Taxonomy" id="762983"/>
    <lineage>
        <taxon>Bacteria</taxon>
        <taxon>Pseudomonadati</taxon>
        <taxon>Pseudomonadota</taxon>
        <taxon>Gammaproteobacteria</taxon>
        <taxon>Aeromonadales</taxon>
        <taxon>Succinivibrionaceae</taxon>
        <taxon>Succinatimonas</taxon>
    </lineage>
</organism>
<comment type="caution">
    <text evidence="8">The sequence shown here is derived from an EMBL/GenBank/DDBJ whole genome shotgun (WGS) entry which is preliminary data.</text>
</comment>
<dbReference type="HOGENOM" id="CLU_060250_0_0_6"/>
<gene>
    <name evidence="8" type="ORF">HMPREF9444_00731</name>
</gene>
<evidence type="ECO:0000256" key="6">
    <source>
        <dbReference type="ARBA" id="ARBA00030025"/>
    </source>
</evidence>
<dbReference type="Pfam" id="PF10093">
    <property type="entry name" value="EarP"/>
    <property type="match status" value="1"/>
</dbReference>
<evidence type="ECO:0000313" key="8">
    <source>
        <dbReference type="EMBL" id="EFY07481.1"/>
    </source>
</evidence>
<protein>
    <recommendedName>
        <fullName evidence="5">Protein-arginine rhamnosyltransferase</fullName>
    </recommendedName>
    <alternativeName>
        <fullName evidence="6">EF-P arginine rhamnosyltransferase</fullName>
    </alternativeName>
</protein>
<dbReference type="EMBL" id="AEVO01000034">
    <property type="protein sequence ID" value="EFY07481.1"/>
    <property type="molecule type" value="Genomic_DNA"/>
</dbReference>
<evidence type="ECO:0000256" key="2">
    <source>
        <dbReference type="ARBA" id="ARBA00022679"/>
    </source>
</evidence>
<keyword evidence="9" id="KW-1185">Reference proteome</keyword>
<dbReference type="AlphaFoldDB" id="E8LJ57"/>
<sequence length="375" mass="43625">MLLFNDFFLNKFKLMITKIENSFDIFCTVLDNYGDAGVCLRLARDLSLKNFNVFLYCDDLKTLNTIKDKNDEENPNLHIKKWDSALDDYNPSKYVIQAFSCRLCQNAIEKIKKNKVKVVNLEYLSAEKWIEDCHKRPSFGDGFTSYFFFPGFTKKTGGIITEEKFIKKLIENKKYNHKNNEIRKVTLFSYENSHIKDILSLLAKSAKKSEITVFEGKALNNLNQQLKINILPGQHFDLNEKISIKAVKMVSQDEYDDYLLSSELNLVRGEDSIVRAMLSGKPFLWQIYVQEDNAHILKLMSFFDRLEEVVKPSETFLTLKDLMLAYNDAHEVPLIDSYDEFEQNINEIFKLWSIHLQNLGSLSDNLCDFLLSLNS</sequence>
<keyword evidence="1" id="KW-0328">Glycosyltransferase</keyword>
<evidence type="ECO:0000313" key="9">
    <source>
        <dbReference type="Proteomes" id="UP000018458"/>
    </source>
</evidence>
<accession>E8LJ57</accession>
<name>E8LJ57_SUCHY</name>
<evidence type="ECO:0000256" key="3">
    <source>
        <dbReference type="ARBA" id="ARBA00024303"/>
    </source>
</evidence>
<dbReference type="Proteomes" id="UP000018458">
    <property type="component" value="Unassembled WGS sequence"/>
</dbReference>
<reference evidence="8 9" key="1">
    <citation type="submission" date="2011-01" db="EMBL/GenBank/DDBJ databases">
        <authorList>
            <person name="Weinstock G."/>
            <person name="Sodergren E."/>
            <person name="Clifton S."/>
            <person name="Fulton L."/>
            <person name="Fulton B."/>
            <person name="Courtney L."/>
            <person name="Fronick C."/>
            <person name="Harrison M."/>
            <person name="Strong C."/>
            <person name="Farmer C."/>
            <person name="Delahaunty K."/>
            <person name="Markovic C."/>
            <person name="Hall O."/>
            <person name="Minx P."/>
            <person name="Tomlinson C."/>
            <person name="Mitreva M."/>
            <person name="Hou S."/>
            <person name="Chen J."/>
            <person name="Wollam A."/>
            <person name="Pepin K.H."/>
            <person name="Johnson M."/>
            <person name="Bhonagiri V."/>
            <person name="Zhang X."/>
            <person name="Suruliraj S."/>
            <person name="Warren W."/>
            <person name="Chinwalla A."/>
            <person name="Mardis E.R."/>
            <person name="Wilson R.K."/>
        </authorList>
    </citation>
    <scope>NUCLEOTIDE SEQUENCE [LARGE SCALE GENOMIC DNA]</scope>
    <source>
        <strain evidence="9">DSM 22608 / JCM 16073 / KCTC 15190 / YIT 12066</strain>
    </source>
</reference>
<keyword evidence="2" id="KW-0808">Transferase</keyword>
<proteinExistence type="inferred from homology"/>
<comment type="function">
    <text evidence="3">Protein-arginine rhamnosyltransferase that catalyzes the transfer of a single rhamnose to elongation factor P (EF-P) on 'Lys-32', a modification required for EF-P-dependent rescue of polyproline stalled ribosomes.</text>
</comment>
<comment type="catalytic activity">
    <reaction evidence="7">
        <text>dTDP-beta-L-rhamnose + L-arginyl-[protein] = N(omega)-(alpha-L-rhamnosyl)-L-arginyl-[protein] + dTDP + H(+)</text>
        <dbReference type="Rhea" id="RHEA:66692"/>
        <dbReference type="Rhea" id="RHEA-COMP:10532"/>
        <dbReference type="Rhea" id="RHEA-COMP:17096"/>
        <dbReference type="ChEBI" id="CHEBI:15378"/>
        <dbReference type="ChEBI" id="CHEBI:29965"/>
        <dbReference type="ChEBI" id="CHEBI:57510"/>
        <dbReference type="ChEBI" id="CHEBI:58369"/>
        <dbReference type="ChEBI" id="CHEBI:167445"/>
    </reaction>
    <physiologicalReaction direction="left-to-right" evidence="7">
        <dbReference type="Rhea" id="RHEA:66693"/>
    </physiologicalReaction>
</comment>
<evidence type="ECO:0000256" key="7">
    <source>
        <dbReference type="ARBA" id="ARBA00048472"/>
    </source>
</evidence>
<dbReference type="OrthoDB" id="209085at2"/>
<dbReference type="STRING" id="762983.HMPREF9444_00731"/>
<dbReference type="eggNOG" id="COG4394">
    <property type="taxonomic scope" value="Bacteria"/>
</dbReference>
<evidence type="ECO:0000256" key="5">
    <source>
        <dbReference type="ARBA" id="ARBA00024416"/>
    </source>
</evidence>
<dbReference type="GO" id="GO:0106361">
    <property type="term" value="F:protein-arginine rhamnosyltransferase activity"/>
    <property type="evidence" value="ECO:0007669"/>
    <property type="project" value="InterPro"/>
</dbReference>
<comment type="similarity">
    <text evidence="4">Belongs to the glycosyltransferase 104 family.</text>
</comment>